<keyword evidence="3" id="KW-0677">Repeat</keyword>
<dbReference type="AlphaFoldDB" id="A0ABD3CMA6"/>
<proteinExistence type="inferred from homology"/>
<gene>
    <name evidence="5" type="ORF">CASFOL_024087</name>
</gene>
<sequence>MKADMKLDKWGYEVRTCSDACISAINSYYDQVLSYGRNRSVILEAPNSDSECVLGNILAAHFLCSAGSSRVHQLIDAAQSNLEQASSYEKTVFEALVYLISPDRDDDLAVEMHSKILQNFPRDLVSLKRAQVLCFYMGRPDLSLELVKQRDMVLLINDNEEYIYGMLAFALLELGQMEDAEKAGKKGYEIKNDDPWAQHAICHVFQHECRFEEAVEFMNNCAKSWSSLSSFMYTHNWWHVALCYLEGHAPIEKVRDIYDKHIWKELERSDSMPAEVYLNAIGLLLRVWIRGEGEFFEDRLENLAKCLKDKAFWFLEWHLDILILWALSCMGEIDKAEELLNGLKFRWISTMSKKKQQLMLRGLSLAEALYKYGKGENEEALELLGHEFDAVNYKIIGASDEQLDVFTELQISLLLYTGEADKAIHAIQKQLKKRDGAPFLWRLLEKSYSMLGREEAVSCDEKAKKLEATYFS</sequence>
<comment type="similarity">
    <text evidence="1">Belongs to the TTC38 family.</text>
</comment>
<dbReference type="Proteomes" id="UP001632038">
    <property type="component" value="Unassembled WGS sequence"/>
</dbReference>
<dbReference type="InterPro" id="IPR011990">
    <property type="entry name" value="TPR-like_helical_dom_sf"/>
</dbReference>
<evidence type="ECO:0000256" key="4">
    <source>
        <dbReference type="ARBA" id="ARBA00022803"/>
    </source>
</evidence>
<dbReference type="PANTHER" id="PTHR16263">
    <property type="entry name" value="TETRATRICOPEPTIDE REPEAT PROTEIN 38"/>
    <property type="match status" value="1"/>
</dbReference>
<protein>
    <recommendedName>
        <fullName evidence="2">Tetratricopeptide repeat protein 38</fullName>
    </recommendedName>
</protein>
<comment type="caution">
    <text evidence="5">The sequence shown here is derived from an EMBL/GenBank/DDBJ whole genome shotgun (WGS) entry which is preliminary data.</text>
</comment>
<organism evidence="5 6">
    <name type="scientific">Castilleja foliolosa</name>
    <dbReference type="NCBI Taxonomy" id="1961234"/>
    <lineage>
        <taxon>Eukaryota</taxon>
        <taxon>Viridiplantae</taxon>
        <taxon>Streptophyta</taxon>
        <taxon>Embryophyta</taxon>
        <taxon>Tracheophyta</taxon>
        <taxon>Spermatophyta</taxon>
        <taxon>Magnoliopsida</taxon>
        <taxon>eudicotyledons</taxon>
        <taxon>Gunneridae</taxon>
        <taxon>Pentapetalae</taxon>
        <taxon>asterids</taxon>
        <taxon>lamiids</taxon>
        <taxon>Lamiales</taxon>
        <taxon>Orobanchaceae</taxon>
        <taxon>Pedicularideae</taxon>
        <taxon>Castillejinae</taxon>
        <taxon>Castilleja</taxon>
    </lineage>
</organism>
<dbReference type="PANTHER" id="PTHR16263:SF4">
    <property type="entry name" value="TETRATRICOPEPTIDE REPEAT PROTEIN 38"/>
    <property type="match status" value="1"/>
</dbReference>
<evidence type="ECO:0000256" key="1">
    <source>
        <dbReference type="ARBA" id="ARBA00005857"/>
    </source>
</evidence>
<keyword evidence="6" id="KW-1185">Reference proteome</keyword>
<accession>A0ABD3CMA6</accession>
<evidence type="ECO:0000256" key="2">
    <source>
        <dbReference type="ARBA" id="ARBA00019992"/>
    </source>
</evidence>
<dbReference type="Gene3D" id="1.25.40.10">
    <property type="entry name" value="Tetratricopeptide repeat domain"/>
    <property type="match status" value="1"/>
</dbReference>
<evidence type="ECO:0000313" key="5">
    <source>
        <dbReference type="EMBL" id="KAL3631103.1"/>
    </source>
</evidence>
<dbReference type="CDD" id="cd05804">
    <property type="entry name" value="StaR_like"/>
    <property type="match status" value="1"/>
</dbReference>
<keyword evidence="4" id="KW-0802">TPR repeat</keyword>
<evidence type="ECO:0000256" key="3">
    <source>
        <dbReference type="ARBA" id="ARBA00022737"/>
    </source>
</evidence>
<dbReference type="SUPFAM" id="SSF48452">
    <property type="entry name" value="TPR-like"/>
    <property type="match status" value="1"/>
</dbReference>
<dbReference type="InterPro" id="IPR033891">
    <property type="entry name" value="TTC38"/>
</dbReference>
<name>A0ABD3CMA6_9LAMI</name>
<evidence type="ECO:0000313" key="6">
    <source>
        <dbReference type="Proteomes" id="UP001632038"/>
    </source>
</evidence>
<dbReference type="EMBL" id="JAVIJP010000032">
    <property type="protein sequence ID" value="KAL3631103.1"/>
    <property type="molecule type" value="Genomic_DNA"/>
</dbReference>
<reference evidence="6" key="1">
    <citation type="journal article" date="2024" name="IScience">
        <title>Strigolactones Initiate the Formation of Haustorium-like Structures in Castilleja.</title>
        <authorList>
            <person name="Buerger M."/>
            <person name="Peterson D."/>
            <person name="Chory J."/>
        </authorList>
    </citation>
    <scope>NUCLEOTIDE SEQUENCE [LARGE SCALE GENOMIC DNA]</scope>
</reference>